<proteinExistence type="predicted"/>
<dbReference type="RefSeq" id="WP_117327245.1">
    <property type="nucleotide sequence ID" value="NZ_QVTE01000037.1"/>
</dbReference>
<gene>
    <name evidence="1" type="ORF">D0469_13380</name>
</gene>
<dbReference type="Gene3D" id="3.40.50.1240">
    <property type="entry name" value="Phosphoglycerate mutase-like"/>
    <property type="match status" value="1"/>
</dbReference>
<dbReference type="Proteomes" id="UP000264541">
    <property type="component" value="Unassembled WGS sequence"/>
</dbReference>
<dbReference type="OrthoDB" id="1680942at2"/>
<evidence type="ECO:0000313" key="2">
    <source>
        <dbReference type="Proteomes" id="UP000264541"/>
    </source>
</evidence>
<dbReference type="InterPro" id="IPR029033">
    <property type="entry name" value="His_PPase_superfam"/>
</dbReference>
<comment type="caution">
    <text evidence="1">The sequence shown here is derived from an EMBL/GenBank/DDBJ whole genome shotgun (WGS) entry which is preliminary data.</text>
</comment>
<protein>
    <submittedName>
        <fullName evidence="1">Histidine phosphatase family protein</fullName>
    </submittedName>
</protein>
<organism evidence="1 2">
    <name type="scientific">Peribacillus saganii</name>
    <dbReference type="NCBI Taxonomy" id="2303992"/>
    <lineage>
        <taxon>Bacteria</taxon>
        <taxon>Bacillati</taxon>
        <taxon>Bacillota</taxon>
        <taxon>Bacilli</taxon>
        <taxon>Bacillales</taxon>
        <taxon>Bacillaceae</taxon>
        <taxon>Peribacillus</taxon>
    </lineage>
</organism>
<reference evidence="1 2" key="1">
    <citation type="submission" date="2018-08" db="EMBL/GenBank/DDBJ databases">
        <title>Bacillus chawlae sp. nov., Bacillus glennii sp. nov., and Bacillus saganii sp. nov. Isolated from the Vehicle Assembly Building at Kennedy Space Center where the Viking Spacecraft were Assembled.</title>
        <authorList>
            <person name="Seuylemezian A."/>
            <person name="Vaishampayan P."/>
        </authorList>
    </citation>
    <scope>NUCLEOTIDE SEQUENCE [LARGE SCALE GENOMIC DNA]</scope>
    <source>
        <strain evidence="1 2">V47-23a</strain>
    </source>
</reference>
<sequence length="177" mass="20887">MKVGLLRHFKVTRGYPNKIVTSEELRQWMREYDASDVEENRIDLCNVDWSKCYASDLSRAEKTARKAFDGQIIFLEELREIPLSPFFQRKIRLPLPIHLLFIRIAWLFNHKSQSLSKKDVSKRINVILDKVLQQDENVLIVSHGGIMMFMRKELLKRGFTGPKFRTADNGKLYIFEK</sequence>
<dbReference type="EMBL" id="QVTE01000037">
    <property type="protein sequence ID" value="RFU67907.1"/>
    <property type="molecule type" value="Genomic_DNA"/>
</dbReference>
<dbReference type="AlphaFoldDB" id="A0A372LLU7"/>
<accession>A0A372LLU7</accession>
<keyword evidence="2" id="KW-1185">Reference proteome</keyword>
<evidence type="ECO:0000313" key="1">
    <source>
        <dbReference type="EMBL" id="RFU67907.1"/>
    </source>
</evidence>
<dbReference type="InterPro" id="IPR013078">
    <property type="entry name" value="His_Pase_superF_clade-1"/>
</dbReference>
<dbReference type="SUPFAM" id="SSF53254">
    <property type="entry name" value="Phosphoglycerate mutase-like"/>
    <property type="match status" value="1"/>
</dbReference>
<name>A0A372LLU7_9BACI</name>
<dbReference type="Pfam" id="PF00300">
    <property type="entry name" value="His_Phos_1"/>
    <property type="match status" value="1"/>
</dbReference>